<dbReference type="Pfam" id="PF12780">
    <property type="entry name" value="AAA_8"/>
    <property type="match status" value="1"/>
</dbReference>
<proteinExistence type="inferred from homology"/>
<evidence type="ECO:0000259" key="4">
    <source>
        <dbReference type="Pfam" id="PF17857"/>
    </source>
</evidence>
<dbReference type="AlphaFoldDB" id="A0AAD9NZQ9"/>
<dbReference type="Pfam" id="PF12775">
    <property type="entry name" value="AAA_7"/>
    <property type="match status" value="1"/>
</dbReference>
<dbReference type="Pfam" id="PF17857">
    <property type="entry name" value="AAA_lid_1"/>
    <property type="match status" value="1"/>
</dbReference>
<dbReference type="SUPFAM" id="SSF52540">
    <property type="entry name" value="P-loop containing nucleoside triphosphate hydrolases"/>
    <property type="match status" value="2"/>
</dbReference>
<dbReference type="Pfam" id="PF17852">
    <property type="entry name" value="Dynein_AAA_lid"/>
    <property type="match status" value="1"/>
</dbReference>
<dbReference type="Gene3D" id="1.20.920.30">
    <property type="match status" value="1"/>
</dbReference>
<evidence type="ECO:0000256" key="1">
    <source>
        <dbReference type="ARBA" id="ARBA00008887"/>
    </source>
</evidence>
<feature type="domain" description="Dynein heavy chain AAA 5 extension" evidence="3">
    <location>
        <begin position="2"/>
        <end position="112"/>
    </location>
</feature>
<dbReference type="GO" id="GO:0030286">
    <property type="term" value="C:dynein complex"/>
    <property type="evidence" value="ECO:0007669"/>
    <property type="project" value="InterPro"/>
</dbReference>
<evidence type="ECO:0000259" key="2">
    <source>
        <dbReference type="Pfam" id="PF12780"/>
    </source>
</evidence>
<dbReference type="InterPro" id="IPR024317">
    <property type="entry name" value="Dynein_heavy_chain_D4_dom"/>
</dbReference>
<evidence type="ECO:0008006" key="7">
    <source>
        <dbReference type="Google" id="ProtNLM"/>
    </source>
</evidence>
<organism evidence="5 6">
    <name type="scientific">Ridgeia piscesae</name>
    <name type="common">Tubeworm</name>
    <dbReference type="NCBI Taxonomy" id="27915"/>
    <lineage>
        <taxon>Eukaryota</taxon>
        <taxon>Metazoa</taxon>
        <taxon>Spiralia</taxon>
        <taxon>Lophotrochozoa</taxon>
        <taxon>Annelida</taxon>
        <taxon>Polychaeta</taxon>
        <taxon>Sedentaria</taxon>
        <taxon>Canalipalpata</taxon>
        <taxon>Sabellida</taxon>
        <taxon>Siboglinidae</taxon>
        <taxon>Ridgeia</taxon>
    </lineage>
</organism>
<keyword evidence="6" id="KW-1185">Reference proteome</keyword>
<dbReference type="InterPro" id="IPR027417">
    <property type="entry name" value="P-loop_NTPase"/>
</dbReference>
<dbReference type="Gene3D" id="1.10.472.130">
    <property type="match status" value="1"/>
</dbReference>
<sequence length="622" mass="72232">MEKLMEFTKASKLKELVPLAEMNSIISFCHLFDVLAVEKNGVDPGDNENFPRTIEMWFIFCVVWSICAPFDEDSRKKIDNYMREVEGAFPNKDSIYEYIVEPKLRTWQHWEERLRGGWRFTPGTPYYKIVVPTVDTIRYNYLVTKLVNAHYPVMLTSSNDVQSIIESRVEKRTKGVYVPLGGRKMVTFMDDFNMPAKDTFGSQPPLELIRLWLDYGFWTCSFIDMFLLVAMGPPGGGRMVISRRLQSRFNLINMTFPNNLQDFEEELKPIGDVMTEATIDMYNAITARFLPTPTKIHYLFNLRDISRIFQGLMRIRKTYHDTRVTITRLWIHECFRVFSDRLNDTKDNEAFVTILSEKLAQYFDQTYHNICHNRQPPIFEEYNNTPGVIQMDLVLFRDAIEHVSKVVRVIRQPLGNMLLVGIGGSGRQSLTRIAAHLCEYTTFQIEVVEESFLEDINNVLSSGEVPGLYKPDEFEEVRNGLADQAKKDGIEETNQAMFAYLIERVRMNLHVVLCMSPVGEAFRNRIRMFPAFVNNMTIDWFSEWPHDALLEVAEKYLSTMTMASEEENKMKPNVASIFAMMHRSVSEMSAQILLYEKRKELGDAATKLKNGLFKIDETRIKV</sequence>
<reference evidence="5" key="1">
    <citation type="journal article" date="2023" name="Mol. Biol. Evol.">
        <title>Third-Generation Sequencing Reveals the Adaptive Role of the Epigenome in Three Deep-Sea Polychaetes.</title>
        <authorList>
            <person name="Perez M."/>
            <person name="Aroh O."/>
            <person name="Sun Y."/>
            <person name="Lan Y."/>
            <person name="Juniper S.K."/>
            <person name="Young C.R."/>
            <person name="Angers B."/>
            <person name="Qian P.Y."/>
        </authorList>
    </citation>
    <scope>NUCLEOTIDE SEQUENCE</scope>
    <source>
        <strain evidence="5">R07B-5</strain>
    </source>
</reference>
<dbReference type="GO" id="GO:0045505">
    <property type="term" value="F:dynein intermediate chain binding"/>
    <property type="evidence" value="ECO:0007669"/>
    <property type="project" value="InterPro"/>
</dbReference>
<dbReference type="EMBL" id="JAODUO010000235">
    <property type="protein sequence ID" value="KAK2185460.1"/>
    <property type="molecule type" value="Genomic_DNA"/>
</dbReference>
<accession>A0AAD9NZQ9</accession>
<protein>
    <recommendedName>
        <fullName evidence="7">Dynein heavy chain</fullName>
    </recommendedName>
</protein>
<dbReference type="Gene3D" id="1.20.920.20">
    <property type="match status" value="1"/>
</dbReference>
<dbReference type="InterPro" id="IPR041589">
    <property type="entry name" value="DNAH3_AAA_lid_1"/>
</dbReference>
<feature type="domain" description="Dynein heavy chain AAA module D4" evidence="2">
    <location>
        <begin position="447"/>
        <end position="598"/>
    </location>
</feature>
<dbReference type="InterPro" id="IPR041466">
    <property type="entry name" value="Dynein_AAA5_ext"/>
</dbReference>
<dbReference type="PANTHER" id="PTHR46961">
    <property type="entry name" value="DYNEIN HEAVY CHAIN 1, AXONEMAL-LIKE PROTEIN"/>
    <property type="match status" value="1"/>
</dbReference>
<evidence type="ECO:0000313" key="5">
    <source>
        <dbReference type="EMBL" id="KAK2185460.1"/>
    </source>
</evidence>
<feature type="domain" description="Dynein heavy chain 3 AAA+ lid" evidence="4">
    <location>
        <begin position="277"/>
        <end position="366"/>
    </location>
</feature>
<evidence type="ECO:0000259" key="3">
    <source>
        <dbReference type="Pfam" id="PF17852"/>
    </source>
</evidence>
<dbReference type="GO" id="GO:0051959">
    <property type="term" value="F:dynein light intermediate chain binding"/>
    <property type="evidence" value="ECO:0007669"/>
    <property type="project" value="InterPro"/>
</dbReference>
<dbReference type="GO" id="GO:0007018">
    <property type="term" value="P:microtubule-based movement"/>
    <property type="evidence" value="ECO:0007669"/>
    <property type="project" value="InterPro"/>
</dbReference>
<dbReference type="Gene3D" id="3.40.50.300">
    <property type="entry name" value="P-loop containing nucleotide triphosphate hydrolases"/>
    <property type="match status" value="3"/>
</dbReference>
<comment type="similarity">
    <text evidence="1">Belongs to the dynein heavy chain family.</text>
</comment>
<dbReference type="Proteomes" id="UP001209878">
    <property type="component" value="Unassembled WGS sequence"/>
</dbReference>
<dbReference type="FunFam" id="1.10.472.130:FF:000003">
    <property type="entry name" value="Dynein, axonemal, heavy chain 2"/>
    <property type="match status" value="1"/>
</dbReference>
<name>A0AAD9NZQ9_RIDPI</name>
<dbReference type="PANTHER" id="PTHR46961:SF8">
    <property type="entry name" value="DYNEIN AXONEMAL HEAVY CHAIN 7"/>
    <property type="match status" value="1"/>
</dbReference>
<dbReference type="InterPro" id="IPR026983">
    <property type="entry name" value="DHC"/>
</dbReference>
<gene>
    <name evidence="5" type="ORF">NP493_233g02002</name>
</gene>
<comment type="caution">
    <text evidence="5">The sequence shown here is derived from an EMBL/GenBank/DDBJ whole genome shotgun (WGS) entry which is preliminary data.</text>
</comment>
<evidence type="ECO:0000313" key="6">
    <source>
        <dbReference type="Proteomes" id="UP001209878"/>
    </source>
</evidence>